<name>A0A9J6QYY5_9FIRM</name>
<sequence length="463" mass="53008">MYKKFIKDHYREFLDILNCLKVGVYITDGKGKTLFLNDESCKTGGLTRGEVLGKNMKELEEMGFIADSITLKTLKSGKEEEIIQSLGDGDKVYVTGTPLYHNDKIELVICTERDITETLTLKELLKERDNDNVKIKEEVEYLKRQNIVMWGNMIAEDEASKQLAEKARRIAKMDATVLLTGESGTGKEVFANFIYQNSKRVGKPFIKVNCAAIPEHLMESELFGYEGGAFTGADKNGKMGLFEMANKGTLFLDEIGELPIHLQSKLLRVLQERELMRVGGSKTISLDIRLIAATNRDLKKAIEEGAFRGDLYYRLNIMPLELLPLRGRKKDIKALAMYFVRQFNKEYKLEKIITEEAMELLQRFQWPGNIRELENVIERIMISFDGETITKFQVERAIGIPVESTVSTDAIASGKSMEQLMEEYEKYILESMMNKYRRASDVARALQMNKSTLSRRLKKYQIE</sequence>
<dbReference type="InterPro" id="IPR003593">
    <property type="entry name" value="AAA+_ATPase"/>
</dbReference>
<keyword evidence="4" id="KW-0238">DNA-binding</keyword>
<evidence type="ECO:0000256" key="2">
    <source>
        <dbReference type="ARBA" id="ARBA00022840"/>
    </source>
</evidence>
<accession>A0A9J6QYY5</accession>
<evidence type="ECO:0000256" key="1">
    <source>
        <dbReference type="ARBA" id="ARBA00022741"/>
    </source>
</evidence>
<dbReference type="RefSeq" id="WP_148398405.1">
    <property type="nucleotide sequence ID" value="NZ_JAJAGH010000009.1"/>
</dbReference>
<dbReference type="Gene3D" id="3.40.50.300">
    <property type="entry name" value="P-loop containing nucleotide triphosphate hydrolases"/>
    <property type="match status" value="1"/>
</dbReference>
<protein>
    <submittedName>
        <fullName evidence="8">Sigma 54-interacting transcriptional regulator</fullName>
    </submittedName>
</protein>
<dbReference type="SMART" id="SM00382">
    <property type="entry name" value="AAA"/>
    <property type="match status" value="1"/>
</dbReference>
<dbReference type="InterPro" id="IPR009057">
    <property type="entry name" value="Homeodomain-like_sf"/>
</dbReference>
<feature type="domain" description="Sigma-54 factor interaction" evidence="6">
    <location>
        <begin position="153"/>
        <end position="382"/>
    </location>
</feature>
<evidence type="ECO:0000256" key="4">
    <source>
        <dbReference type="ARBA" id="ARBA00023125"/>
    </source>
</evidence>
<keyword evidence="2" id="KW-0067">ATP-binding</keyword>
<dbReference type="PROSITE" id="PS50045">
    <property type="entry name" value="SIGMA54_INTERACT_4"/>
    <property type="match status" value="1"/>
</dbReference>
<keyword evidence="1" id="KW-0547">Nucleotide-binding</keyword>
<dbReference type="Gene3D" id="1.10.8.60">
    <property type="match status" value="1"/>
</dbReference>
<dbReference type="GO" id="GO:0006355">
    <property type="term" value="P:regulation of DNA-templated transcription"/>
    <property type="evidence" value="ECO:0007669"/>
    <property type="project" value="InterPro"/>
</dbReference>
<dbReference type="InterPro" id="IPR002078">
    <property type="entry name" value="Sigma_54_int"/>
</dbReference>
<dbReference type="FunFam" id="3.40.50.300:FF:000006">
    <property type="entry name" value="DNA-binding transcriptional regulator NtrC"/>
    <property type="match status" value="1"/>
</dbReference>
<dbReference type="InterPro" id="IPR025944">
    <property type="entry name" value="Sigma_54_int_dom_CS"/>
</dbReference>
<dbReference type="PROSITE" id="PS00675">
    <property type="entry name" value="SIGMA54_INTERACT_1"/>
    <property type="match status" value="1"/>
</dbReference>
<dbReference type="InterPro" id="IPR025662">
    <property type="entry name" value="Sigma_54_int_dom_ATP-bd_1"/>
</dbReference>
<dbReference type="Gene3D" id="3.30.450.20">
    <property type="entry name" value="PAS domain"/>
    <property type="match status" value="1"/>
</dbReference>
<dbReference type="AlphaFoldDB" id="A0A9J6QYY5"/>
<dbReference type="Pfam" id="PF25601">
    <property type="entry name" value="AAA_lid_14"/>
    <property type="match status" value="1"/>
</dbReference>
<dbReference type="Gene3D" id="1.10.10.60">
    <property type="entry name" value="Homeodomain-like"/>
    <property type="match status" value="1"/>
</dbReference>
<dbReference type="InterPro" id="IPR035965">
    <property type="entry name" value="PAS-like_dom_sf"/>
</dbReference>
<dbReference type="SUPFAM" id="SSF46689">
    <property type="entry name" value="Homeodomain-like"/>
    <property type="match status" value="1"/>
</dbReference>
<evidence type="ECO:0000259" key="7">
    <source>
        <dbReference type="PROSITE" id="PS50112"/>
    </source>
</evidence>
<dbReference type="PANTHER" id="PTHR32071">
    <property type="entry name" value="TRANSCRIPTIONAL REGULATORY PROTEIN"/>
    <property type="match status" value="1"/>
</dbReference>
<dbReference type="PROSITE" id="PS50112">
    <property type="entry name" value="PAS"/>
    <property type="match status" value="1"/>
</dbReference>
<keyword evidence="3" id="KW-0805">Transcription regulation</keyword>
<dbReference type="GO" id="GO:0003677">
    <property type="term" value="F:DNA binding"/>
    <property type="evidence" value="ECO:0007669"/>
    <property type="project" value="UniProtKB-KW"/>
</dbReference>
<evidence type="ECO:0000256" key="3">
    <source>
        <dbReference type="ARBA" id="ARBA00023015"/>
    </source>
</evidence>
<dbReference type="InterPro" id="IPR058031">
    <property type="entry name" value="AAA_lid_NorR"/>
</dbReference>
<dbReference type="InterPro" id="IPR000014">
    <property type="entry name" value="PAS"/>
</dbReference>
<dbReference type="NCBIfam" id="TIGR00229">
    <property type="entry name" value="sensory_box"/>
    <property type="match status" value="1"/>
</dbReference>
<keyword evidence="5" id="KW-0804">Transcription</keyword>
<keyword evidence="9" id="KW-1185">Reference proteome</keyword>
<gene>
    <name evidence="8" type="ORF">OBO34_20445</name>
</gene>
<dbReference type="InterPro" id="IPR027417">
    <property type="entry name" value="P-loop_NTPase"/>
</dbReference>
<dbReference type="GO" id="GO:0005524">
    <property type="term" value="F:ATP binding"/>
    <property type="evidence" value="ECO:0007669"/>
    <property type="project" value="UniProtKB-KW"/>
</dbReference>
<evidence type="ECO:0000256" key="5">
    <source>
        <dbReference type="ARBA" id="ARBA00023163"/>
    </source>
</evidence>
<feature type="domain" description="PAS" evidence="7">
    <location>
        <begin position="9"/>
        <end position="62"/>
    </location>
</feature>
<dbReference type="Proteomes" id="UP001065549">
    <property type="component" value="Unassembled WGS sequence"/>
</dbReference>
<dbReference type="PROSITE" id="PS00676">
    <property type="entry name" value="SIGMA54_INTERACT_2"/>
    <property type="match status" value="1"/>
</dbReference>
<dbReference type="SUPFAM" id="SSF55785">
    <property type="entry name" value="PYP-like sensor domain (PAS domain)"/>
    <property type="match status" value="1"/>
</dbReference>
<dbReference type="Pfam" id="PF13426">
    <property type="entry name" value="PAS_9"/>
    <property type="match status" value="1"/>
</dbReference>
<dbReference type="SMART" id="SM00091">
    <property type="entry name" value="PAS"/>
    <property type="match status" value="1"/>
</dbReference>
<reference evidence="8" key="1">
    <citation type="submission" date="2022-09" db="EMBL/GenBank/DDBJ databases">
        <title>Culturomic study of gut microbiota in children with autism spectrum disorder.</title>
        <authorList>
            <person name="Efimov B.A."/>
            <person name="Chaplin A.V."/>
            <person name="Sokolova S.R."/>
            <person name="Pikina A.P."/>
            <person name="Korzhanova M."/>
            <person name="Belova V."/>
            <person name="Korostin D."/>
        </authorList>
    </citation>
    <scope>NUCLEOTIDE SEQUENCE</scope>
    <source>
        <strain evidence="8">ASD5510</strain>
    </source>
</reference>
<dbReference type="InterPro" id="IPR025943">
    <property type="entry name" value="Sigma_54_int_dom_ATP-bd_2"/>
</dbReference>
<dbReference type="CDD" id="cd00009">
    <property type="entry name" value="AAA"/>
    <property type="match status" value="1"/>
</dbReference>
<dbReference type="PROSITE" id="PS00688">
    <property type="entry name" value="SIGMA54_INTERACT_3"/>
    <property type="match status" value="1"/>
</dbReference>
<dbReference type="EMBL" id="JAOSHN010000012">
    <property type="protein sequence ID" value="MCU7380687.1"/>
    <property type="molecule type" value="Genomic_DNA"/>
</dbReference>
<dbReference type="CDD" id="cd00130">
    <property type="entry name" value="PAS"/>
    <property type="match status" value="1"/>
</dbReference>
<evidence type="ECO:0000259" key="6">
    <source>
        <dbReference type="PROSITE" id="PS50045"/>
    </source>
</evidence>
<comment type="caution">
    <text evidence="8">The sequence shown here is derived from an EMBL/GenBank/DDBJ whole genome shotgun (WGS) entry which is preliminary data.</text>
</comment>
<evidence type="ECO:0000313" key="9">
    <source>
        <dbReference type="Proteomes" id="UP001065549"/>
    </source>
</evidence>
<dbReference type="Pfam" id="PF00158">
    <property type="entry name" value="Sigma54_activat"/>
    <property type="match status" value="1"/>
</dbReference>
<evidence type="ECO:0000313" key="8">
    <source>
        <dbReference type="EMBL" id="MCU7380687.1"/>
    </source>
</evidence>
<proteinExistence type="predicted"/>
<organism evidence="8 9">
    <name type="scientific">Hominibacterium faecale</name>
    <dbReference type="NCBI Taxonomy" id="2839743"/>
    <lineage>
        <taxon>Bacteria</taxon>
        <taxon>Bacillati</taxon>
        <taxon>Bacillota</taxon>
        <taxon>Clostridia</taxon>
        <taxon>Peptostreptococcales</taxon>
        <taxon>Anaerovoracaceae</taxon>
        <taxon>Hominibacterium</taxon>
    </lineage>
</organism>
<dbReference type="SUPFAM" id="SSF52540">
    <property type="entry name" value="P-loop containing nucleoside triphosphate hydrolases"/>
    <property type="match status" value="1"/>
</dbReference>